<dbReference type="InterPro" id="IPR020618">
    <property type="entry name" value="Adenyl_kinase_AK6"/>
</dbReference>
<feature type="binding site" evidence="7">
    <location>
        <position position="559"/>
    </location>
    <ligand>
        <name>ATP</name>
        <dbReference type="ChEBI" id="CHEBI:30616"/>
    </ligand>
</feature>
<dbReference type="Pfam" id="PF01575">
    <property type="entry name" value="MaoC_dehydratas"/>
    <property type="match status" value="1"/>
</dbReference>
<dbReference type="Gene3D" id="3.40.50.300">
    <property type="entry name" value="P-loop containing nucleotide triphosphate hydrolases"/>
    <property type="match status" value="1"/>
</dbReference>
<dbReference type="Gene3D" id="3.10.129.10">
    <property type="entry name" value="Hotdog Thioesterase"/>
    <property type="match status" value="1"/>
</dbReference>
<feature type="region of interest" description="Disordered" evidence="8">
    <location>
        <begin position="13"/>
        <end position="56"/>
    </location>
</feature>
<comment type="subunit">
    <text evidence="7">Interacts with small ribosomal subunit protein uS11. Not a structural component of 43S pre-ribosomes, but transiently interacts with them by binding to uS11.</text>
</comment>
<evidence type="ECO:0000256" key="9">
    <source>
        <dbReference type="SAM" id="Phobius"/>
    </source>
</evidence>
<dbReference type="EC" id="2.7.4.3" evidence="7"/>
<feature type="binding site" evidence="7">
    <location>
        <position position="558"/>
    </location>
    <ligand>
        <name>ATP</name>
        <dbReference type="ChEBI" id="CHEBI:30616"/>
    </ligand>
</feature>
<keyword evidence="3 7" id="KW-0808">Transferase</keyword>
<evidence type="ECO:0000259" key="10">
    <source>
        <dbReference type="Pfam" id="PF01575"/>
    </source>
</evidence>
<keyword evidence="1 7" id="KW-0690">Ribosome biogenesis</keyword>
<feature type="compositionally biased region" description="Basic and acidic residues" evidence="8">
    <location>
        <begin position="109"/>
        <end position="183"/>
    </location>
</feature>
<feature type="domain" description="MaoC-like" evidence="10">
    <location>
        <begin position="737"/>
        <end position="829"/>
    </location>
</feature>
<feature type="binding site" evidence="7">
    <location>
        <position position="560"/>
    </location>
    <ligand>
        <name>ATP</name>
        <dbReference type="ChEBI" id="CHEBI:30616"/>
    </ligand>
</feature>
<dbReference type="InterPro" id="IPR029069">
    <property type="entry name" value="HotDog_dom_sf"/>
</dbReference>
<evidence type="ECO:0000256" key="6">
    <source>
        <dbReference type="ARBA" id="ARBA00022840"/>
    </source>
</evidence>
<dbReference type="CDD" id="cd03449">
    <property type="entry name" value="R_hydratase"/>
    <property type="match status" value="1"/>
</dbReference>
<feature type="compositionally biased region" description="Basic and acidic residues" evidence="8">
    <location>
        <begin position="13"/>
        <end position="34"/>
    </location>
</feature>
<protein>
    <recommendedName>
        <fullName evidence="7">Adenylate kinase isoenzyme 6 homolog</fullName>
        <shortName evidence="7">AK6</shortName>
        <ecNumber evidence="7">2.7.4.3</ecNumber>
    </recommendedName>
    <alternativeName>
        <fullName evidence="7">Dual activity adenylate kinase/ATPase</fullName>
        <shortName evidence="7">AK/ATPase</shortName>
    </alternativeName>
</protein>
<keyword evidence="4 7" id="KW-0547">Nucleotide-binding</keyword>
<evidence type="ECO:0000256" key="3">
    <source>
        <dbReference type="ARBA" id="ARBA00022679"/>
    </source>
</evidence>
<dbReference type="PANTHER" id="PTHR12595:SF0">
    <property type="entry name" value="ADENYLATE KINASE ISOENZYME 6"/>
    <property type="match status" value="1"/>
</dbReference>
<gene>
    <name evidence="11" type="ORF">HID58_038693</name>
</gene>
<feature type="region of interest" description="NMPbind" evidence="7">
    <location>
        <begin position="576"/>
        <end position="599"/>
    </location>
</feature>
<dbReference type="HAMAP" id="MF_00039">
    <property type="entry name" value="Adenylate_kinase_AK6"/>
    <property type="match status" value="1"/>
</dbReference>
<feature type="region of interest" description="LID" evidence="7">
    <location>
        <begin position="651"/>
        <end position="661"/>
    </location>
</feature>
<keyword evidence="5 7" id="KW-0418">Kinase</keyword>
<feature type="region of interest" description="Disordered" evidence="8">
    <location>
        <begin position="106"/>
        <end position="190"/>
    </location>
</feature>
<keyword evidence="9" id="KW-0472">Membrane</keyword>
<evidence type="ECO:0000256" key="2">
    <source>
        <dbReference type="ARBA" id="ARBA00022552"/>
    </source>
</evidence>
<comment type="similarity">
    <text evidence="7">Belongs to the adenylate kinase family. AK6 subfamily.</text>
</comment>
<name>A0ABQ8BPX1_BRANA</name>
<dbReference type="PANTHER" id="PTHR12595">
    <property type="entry name" value="POS9-ACTIVATING FACTOR FAP7-RELATED"/>
    <property type="match status" value="1"/>
</dbReference>
<dbReference type="Pfam" id="PF13238">
    <property type="entry name" value="AAA_18"/>
    <property type="match status" value="1"/>
</dbReference>
<comment type="caution">
    <text evidence="11">The sequence shown here is derived from an EMBL/GenBank/DDBJ whole genome shotgun (WGS) entry which is preliminary data.</text>
</comment>
<keyword evidence="7" id="KW-0539">Nucleus</keyword>
<proteinExistence type="inferred from homology"/>
<evidence type="ECO:0000256" key="4">
    <source>
        <dbReference type="ARBA" id="ARBA00022741"/>
    </source>
</evidence>
<sequence>MNFCCFCFKKKKETVPDGAKEPEVKIQQQDEGKRPINIKKASKPLNGDASSSNGTASQNYSFLEQAKGVGAGAAAQVNAIGVGAAENVKAIGKGAFNLLPNNIKGYFGKKNDRKEPRAVKPQHWKEEEEMRQKRIRQEKEEENRRQRDLAEEKRKQEKIRQEKEEEERRKRASENNSVGDRRNLNGGRNHRKFVERHIHSNKCICASTRSRTTKYIHASTTNRRNKYINAYTRNLATKYINARTRNFATKYIYAKPIFISKRKHDQLKIKGRTAASSFMFLMATAPLPLHSRPPPDPPPCKFPPLGSFSPIEPLEPPDPPDAPALLRLLINLSSVSPRALAQTLDLDFPVSTSETRSVPLHHSDIVTCLCTIIAKYVVAARLPSPETPLLAYISLCGNFFPTIGSFMIVESTLYSAIECLLPATSYSAIECLFPVASFYSAIEYFQLGCAFGLEDCSTDDLFSVLFKGSASWCHIASAIVASITIVISALVAVPITSTSSLIVFFVFYGVIPLLKPSIVEILRPKLLAKRIVSMAEGANNGTRRPRPNLLITGTPGTGKSTTASALAEATNFRYICVGDLVKEKTLHDGWDDQFECHVINEDLVCDELEDIMEGGGVIVDYHGCDFFPERWFDRVVVLQTENSVLYDRLTKRGYSGTKLANNIECEIFQVLLEEARDSYQEEIVIALQSDTIEDISDNVASEAMLAKTFLQRNVLVSRCLSSVTSSTLKVGDVLREARVYSSEDVKSYAEVSHDWNPLHFDQELARKAGFENRLVHGMLVSSMFPRIISSHFPGAVYVSQTLHFRSPVYVGDEILGLVQATALRETKNKYIVKFSTKCIKNHSELVVLDGEATAVLPSLELLQPSSSER</sequence>
<keyword evidence="7" id="KW-0963">Cytoplasm</keyword>
<keyword evidence="9" id="KW-0812">Transmembrane</keyword>
<feature type="transmembrane region" description="Helical" evidence="9">
    <location>
        <begin position="501"/>
        <end position="522"/>
    </location>
</feature>
<feature type="binding site" evidence="7">
    <location>
        <position position="556"/>
    </location>
    <ligand>
        <name>ATP</name>
        <dbReference type="ChEBI" id="CHEBI:30616"/>
    </ligand>
</feature>
<feature type="binding site" evidence="7">
    <location>
        <position position="561"/>
    </location>
    <ligand>
        <name>ATP</name>
        <dbReference type="ChEBI" id="CHEBI:30616"/>
    </ligand>
</feature>
<evidence type="ECO:0000256" key="1">
    <source>
        <dbReference type="ARBA" id="ARBA00022517"/>
    </source>
</evidence>
<comment type="catalytic activity">
    <reaction evidence="7">
        <text>ATP + H2O = ADP + phosphate + H(+)</text>
        <dbReference type="Rhea" id="RHEA:13065"/>
        <dbReference type="ChEBI" id="CHEBI:15377"/>
        <dbReference type="ChEBI" id="CHEBI:15378"/>
        <dbReference type="ChEBI" id="CHEBI:30616"/>
        <dbReference type="ChEBI" id="CHEBI:43474"/>
        <dbReference type="ChEBI" id="CHEBI:456216"/>
    </reaction>
</comment>
<accession>A0ABQ8BPX1</accession>
<evidence type="ECO:0000256" key="8">
    <source>
        <dbReference type="SAM" id="MobiDB-lite"/>
    </source>
</evidence>
<evidence type="ECO:0000256" key="5">
    <source>
        <dbReference type="ARBA" id="ARBA00022777"/>
    </source>
</evidence>
<evidence type="ECO:0000313" key="12">
    <source>
        <dbReference type="Proteomes" id="UP000824890"/>
    </source>
</evidence>
<comment type="subcellular location">
    <subcellularLocation>
        <location evidence="7">Cytoplasm</location>
    </subcellularLocation>
    <subcellularLocation>
        <location evidence="7">Nucleus</location>
    </subcellularLocation>
</comment>
<feature type="binding site" evidence="7">
    <location>
        <position position="652"/>
    </location>
    <ligand>
        <name>ATP</name>
        <dbReference type="ChEBI" id="CHEBI:30616"/>
    </ligand>
</feature>
<keyword evidence="6 7" id="KW-0067">ATP-binding</keyword>
<keyword evidence="12" id="KW-1185">Reference proteome</keyword>
<organism evidence="11 12">
    <name type="scientific">Brassica napus</name>
    <name type="common">Rape</name>
    <dbReference type="NCBI Taxonomy" id="3708"/>
    <lineage>
        <taxon>Eukaryota</taxon>
        <taxon>Viridiplantae</taxon>
        <taxon>Streptophyta</taxon>
        <taxon>Embryophyta</taxon>
        <taxon>Tracheophyta</taxon>
        <taxon>Spermatophyta</taxon>
        <taxon>Magnoliopsida</taxon>
        <taxon>eudicotyledons</taxon>
        <taxon>Gunneridae</taxon>
        <taxon>Pentapetalae</taxon>
        <taxon>rosids</taxon>
        <taxon>malvids</taxon>
        <taxon>Brassicales</taxon>
        <taxon>Brassicaceae</taxon>
        <taxon>Brassiceae</taxon>
        <taxon>Brassica</taxon>
    </lineage>
</organism>
<dbReference type="Proteomes" id="UP000824890">
    <property type="component" value="Unassembled WGS sequence"/>
</dbReference>
<comment type="function">
    <text evidence="7">Broad-specificity nucleoside monophosphate (NMP) kinase that catalyzes the reversible transfer of the terminal phosphate group between nucleoside triphosphates and monophosphates. Has also ATPase activity. Involved in the late cytoplasmic maturation steps of the 40S ribosomal particles, specifically 18S rRNA maturation. While NMP activity is not required for ribosome maturation, ATPase activity is. Associates transiently with small ribosomal subunit protein uS11. ATP hydrolysis breaks the interaction with uS11. May temporarily remove uS11 from the ribosome to enable a conformational change of the ribosomal RNA that is needed for the final maturation step of the small ribosomal subunit. Its NMP activity may have a role in nuclear energy homeostasis.</text>
</comment>
<feature type="transmembrane region" description="Helical" evidence="9">
    <location>
        <begin position="472"/>
        <end position="495"/>
    </location>
</feature>
<dbReference type="EMBL" id="JAGKQM010000010">
    <property type="protein sequence ID" value="KAH0906866.1"/>
    <property type="molecule type" value="Genomic_DNA"/>
</dbReference>
<evidence type="ECO:0000313" key="11">
    <source>
        <dbReference type="EMBL" id="KAH0906866.1"/>
    </source>
</evidence>
<dbReference type="SUPFAM" id="SSF52540">
    <property type="entry name" value="P-loop containing nucleoside triphosphate hydrolases"/>
    <property type="match status" value="2"/>
</dbReference>
<dbReference type="InterPro" id="IPR027417">
    <property type="entry name" value="P-loop_NTPase"/>
</dbReference>
<evidence type="ECO:0000256" key="7">
    <source>
        <dbReference type="HAMAP-Rule" id="MF_03173"/>
    </source>
</evidence>
<comment type="catalytic activity">
    <reaction evidence="7">
        <text>AMP + ATP = 2 ADP</text>
        <dbReference type="Rhea" id="RHEA:12973"/>
        <dbReference type="ChEBI" id="CHEBI:30616"/>
        <dbReference type="ChEBI" id="CHEBI:456215"/>
        <dbReference type="ChEBI" id="CHEBI:456216"/>
        <dbReference type="EC" id="2.7.4.3"/>
    </reaction>
</comment>
<dbReference type="SUPFAM" id="SSF54637">
    <property type="entry name" value="Thioesterase/thiol ester dehydrase-isomerase"/>
    <property type="match status" value="1"/>
</dbReference>
<keyword evidence="9" id="KW-1133">Transmembrane helix</keyword>
<comment type="caution">
    <text evidence="7">Lacks conserved residue(s) required for the propagation of feature annotation.</text>
</comment>
<reference evidence="11 12" key="1">
    <citation type="submission" date="2021-05" db="EMBL/GenBank/DDBJ databases">
        <title>Genome Assembly of Synthetic Allotetraploid Brassica napus Reveals Homoeologous Exchanges between Subgenomes.</title>
        <authorList>
            <person name="Davis J.T."/>
        </authorList>
    </citation>
    <scope>NUCLEOTIDE SEQUENCE [LARGE SCALE GENOMIC DNA]</scope>
    <source>
        <strain evidence="12">cv. Da-Ae</strain>
        <tissue evidence="11">Seedling</tissue>
    </source>
</reference>
<dbReference type="InterPro" id="IPR002539">
    <property type="entry name" value="MaoC-like_dom"/>
</dbReference>
<keyword evidence="2 7" id="KW-0698">rRNA processing</keyword>